<dbReference type="Gene3D" id="1.20.1270.90">
    <property type="entry name" value="AF1782-like"/>
    <property type="match status" value="1"/>
</dbReference>
<dbReference type="EMBL" id="CP147247">
    <property type="protein sequence ID" value="WYJ89695.1"/>
    <property type="molecule type" value="Genomic_DNA"/>
</dbReference>
<evidence type="ECO:0000259" key="7">
    <source>
        <dbReference type="PROSITE" id="PS50847"/>
    </source>
</evidence>
<evidence type="ECO:0000256" key="4">
    <source>
        <dbReference type="ARBA" id="ARBA00023088"/>
    </source>
</evidence>
<sequence length="620" mass="66710">MKNTRIARLKQSKRVKKATKLLTVGLLICPLAIGTIKALADEAETTPPVEQVAETPATTEEVTPVEETEIIEPVQPEVVEETQPATEAPVLEELLPVKENVQEAGTQAVAPFSNPDVVTEYRTKLANYQQQASDLVTAGATASQMENINLMLSEMDTMIGYYESDFGQVPAQWLVEIDNSLIPALEAEIQKVKDELNQAETVNYTIKCVDEVTGNSVSGVSDITKSANKGDSITETAPEIEGFFVLESTTQTKIIGDNTVFAFVYRRLTPTNQFYDVIGDTTAKVGETKTYKYNKVEYWSNGTSIETIVNVEDTSLPLTSSDPSDIIVNGTITFGSEGTRTLSASNAGMSLEVTVTKDDVTPPTTIDIELNVIGVTSAKVGESKTYQLEKIEYFSDGTKKTTILDFPNEYGALISSDSSDVIKDGTITFGKAGTRTLKSESYGEASFVVTVTDDVIPPVTNVDDSKLTEAIKNGQDKITEGGWESDKALEEALNKGEEILKDPNRTQDQIDQATKDINDAINALVKEDNSNGGNTGDNGSNGTGNSSNDPNTSNNGASSTNNQTNSNNQNSTTTTTKPTGNNTNKDGLPQTGEQSTANAVIAGLSLTMLSILAWFKRKKV</sequence>
<evidence type="ECO:0000256" key="2">
    <source>
        <dbReference type="ARBA" id="ARBA00022525"/>
    </source>
</evidence>
<feature type="region of interest" description="Disordered" evidence="5">
    <location>
        <begin position="526"/>
        <end position="592"/>
    </location>
</feature>
<dbReference type="OrthoDB" id="191045at2"/>
<dbReference type="Proteomes" id="UP000195141">
    <property type="component" value="Chromosome"/>
</dbReference>
<evidence type="ECO:0000256" key="1">
    <source>
        <dbReference type="ARBA" id="ARBA00022512"/>
    </source>
</evidence>
<evidence type="ECO:0000256" key="5">
    <source>
        <dbReference type="SAM" id="MobiDB-lite"/>
    </source>
</evidence>
<accession>A0A242K2R6</accession>
<evidence type="ECO:0000256" key="6">
    <source>
        <dbReference type="SAM" id="SignalP"/>
    </source>
</evidence>
<keyword evidence="3 6" id="KW-0732">Signal</keyword>
<feature type="signal peptide" evidence="6">
    <location>
        <begin position="1"/>
        <end position="40"/>
    </location>
</feature>
<keyword evidence="1" id="KW-0134">Cell wall</keyword>
<evidence type="ECO:0000313" key="8">
    <source>
        <dbReference type="EMBL" id="OTP12796.1"/>
    </source>
</evidence>
<name>A0A242K2R6_9ENTE</name>
<dbReference type="RefSeq" id="WP_086350375.1">
    <property type="nucleotide sequence ID" value="NZ_CP147247.1"/>
</dbReference>
<protein>
    <recommendedName>
        <fullName evidence="7">Gram-positive cocci surface proteins LPxTG domain-containing protein</fullName>
    </recommendedName>
</protein>
<gene>
    <name evidence="9" type="ORF">A5888_001418</name>
    <name evidence="8" type="ORF">A5888_003375</name>
</gene>
<dbReference type="AlphaFoldDB" id="A0A242K2R6"/>
<keyword evidence="10" id="KW-1185">Reference proteome</keyword>
<feature type="chain" id="PRO_5011245810" description="Gram-positive cocci surface proteins LPxTG domain-containing protein" evidence="6">
    <location>
        <begin position="41"/>
        <end position="620"/>
    </location>
</feature>
<dbReference type="Pfam" id="PF00746">
    <property type="entry name" value="Gram_pos_anchor"/>
    <property type="match status" value="1"/>
</dbReference>
<keyword evidence="4" id="KW-0572">Peptidoglycan-anchor</keyword>
<dbReference type="InterPro" id="IPR019931">
    <property type="entry name" value="LPXTG_anchor"/>
</dbReference>
<reference evidence="8" key="1">
    <citation type="submission" date="2017-05" db="EMBL/GenBank/DDBJ databases">
        <title>The Genome Sequence of Enterococcus sp. 9E7_DIV0242.</title>
        <authorList>
            <consortium name="The Broad Institute Genomics Platform"/>
            <consortium name="The Broad Institute Genomic Center for Infectious Diseases"/>
            <person name="Earl A."/>
            <person name="Manson A."/>
            <person name="Schwartman J."/>
            <person name="Gilmore M."/>
            <person name="Abouelleil A."/>
            <person name="Cao P."/>
            <person name="Chapman S."/>
            <person name="Cusick C."/>
            <person name="Shea T."/>
            <person name="Young S."/>
            <person name="Neafsey D."/>
            <person name="Nusbaum C."/>
            <person name="Birren B."/>
        </authorList>
    </citation>
    <scope>NUCLEOTIDE SEQUENCE [LARGE SCALE GENOMIC DNA]</scope>
    <source>
        <strain evidence="8">9E7_DIV0242</strain>
    </source>
</reference>
<dbReference type="EMBL" id="NGMM01000006">
    <property type="protein sequence ID" value="OTP12796.1"/>
    <property type="molecule type" value="Genomic_DNA"/>
</dbReference>
<keyword evidence="2" id="KW-0964">Secreted</keyword>
<dbReference type="NCBIfam" id="TIGR01167">
    <property type="entry name" value="LPXTG_anchor"/>
    <property type="match status" value="1"/>
</dbReference>
<reference evidence="9" key="2">
    <citation type="submission" date="2017-05" db="EMBL/GenBank/DDBJ databases">
        <authorList>
            <consortium name="The Broad Institute Genomics Platform"/>
            <consortium name="The Broad Institute Genomic Center for Infectious Diseases"/>
            <person name="Earl A."/>
            <person name="Manson A."/>
            <person name="Schwartman J."/>
            <person name="Gilmore M."/>
            <person name="Abouelleil A."/>
            <person name="Cao P."/>
            <person name="Chapman S."/>
            <person name="Cusick C."/>
            <person name="Shea T."/>
            <person name="Young S."/>
            <person name="Neafsey D."/>
            <person name="Nusbaum C."/>
            <person name="Birren B."/>
        </authorList>
    </citation>
    <scope>NUCLEOTIDE SEQUENCE</scope>
    <source>
        <strain evidence="9">9E7_DIV0242</strain>
    </source>
</reference>
<dbReference type="PROSITE" id="PS50847">
    <property type="entry name" value="GRAM_POS_ANCHORING"/>
    <property type="match status" value="1"/>
</dbReference>
<evidence type="ECO:0000256" key="3">
    <source>
        <dbReference type="ARBA" id="ARBA00022729"/>
    </source>
</evidence>
<reference evidence="9" key="3">
    <citation type="submission" date="2024-03" db="EMBL/GenBank/DDBJ databases">
        <title>The Genome Sequence of Enterococcus sp. DIV0242b.</title>
        <authorList>
            <consortium name="The Broad Institute Genomics Platform"/>
            <consortium name="The Broad Institute Microbial Omics Core"/>
            <consortium name="The Broad Institute Genomic Center for Infectious Diseases"/>
            <person name="Earl A."/>
            <person name="Manson A."/>
            <person name="Gilmore M."/>
            <person name="Schwartman J."/>
            <person name="Shea T."/>
            <person name="Abouelleil A."/>
            <person name="Cao P."/>
            <person name="Chapman S."/>
            <person name="Cusick C."/>
            <person name="Young S."/>
            <person name="Neafsey D."/>
            <person name="Nusbaum C."/>
            <person name="Birren B."/>
        </authorList>
    </citation>
    <scope>NUCLEOTIDE SEQUENCE</scope>
    <source>
        <strain evidence="9">9E7_DIV0242</strain>
    </source>
</reference>
<feature type="domain" description="Gram-positive cocci surface proteins LPxTG" evidence="7">
    <location>
        <begin position="588"/>
        <end position="620"/>
    </location>
</feature>
<evidence type="ECO:0000313" key="9">
    <source>
        <dbReference type="EMBL" id="WYJ89695.1"/>
    </source>
</evidence>
<dbReference type="Pfam" id="PF07554">
    <property type="entry name" value="FIVAR"/>
    <property type="match status" value="1"/>
</dbReference>
<organism evidence="8">
    <name type="scientific">Candidatus Enterococcus clewellii</name>
    <dbReference type="NCBI Taxonomy" id="1834193"/>
    <lineage>
        <taxon>Bacteria</taxon>
        <taxon>Bacillati</taxon>
        <taxon>Bacillota</taxon>
        <taxon>Bacilli</taxon>
        <taxon>Lactobacillales</taxon>
        <taxon>Enterococcaceae</taxon>
        <taxon>Enterococcus</taxon>
    </lineage>
</organism>
<feature type="compositionally biased region" description="Low complexity" evidence="5">
    <location>
        <begin position="543"/>
        <end position="585"/>
    </location>
</feature>
<proteinExistence type="predicted"/>
<evidence type="ECO:0000313" key="10">
    <source>
        <dbReference type="Proteomes" id="UP000195141"/>
    </source>
</evidence>
<feature type="compositionally biased region" description="Gly residues" evidence="5">
    <location>
        <begin position="533"/>
        <end position="542"/>
    </location>
</feature>